<dbReference type="Gene3D" id="3.30.1150.10">
    <property type="match status" value="1"/>
</dbReference>
<evidence type="ECO:0000313" key="12">
    <source>
        <dbReference type="EMBL" id="AQG80744.1"/>
    </source>
</evidence>
<dbReference type="PROSITE" id="PS52015">
    <property type="entry name" value="TONB_CTD"/>
    <property type="match status" value="1"/>
</dbReference>
<keyword evidence="8 10" id="KW-1133">Transmembrane helix</keyword>
<proteinExistence type="inferred from homology"/>
<keyword evidence="4" id="KW-1003">Cell membrane</keyword>
<evidence type="ECO:0000256" key="9">
    <source>
        <dbReference type="ARBA" id="ARBA00023136"/>
    </source>
</evidence>
<feature type="transmembrane region" description="Helical" evidence="10">
    <location>
        <begin position="6"/>
        <end position="24"/>
    </location>
</feature>
<feature type="domain" description="TonB C-terminal" evidence="11">
    <location>
        <begin position="317"/>
        <end position="407"/>
    </location>
</feature>
<dbReference type="GO" id="GO:0098797">
    <property type="term" value="C:plasma membrane protein complex"/>
    <property type="evidence" value="ECO:0007669"/>
    <property type="project" value="TreeGrafter"/>
</dbReference>
<keyword evidence="13" id="KW-1185">Reference proteome</keyword>
<evidence type="ECO:0000256" key="1">
    <source>
        <dbReference type="ARBA" id="ARBA00004383"/>
    </source>
</evidence>
<name>A0A1P9WZG1_9BACT</name>
<sequence>MTTLDYFLKANLYGLLFIGCYYALLRRHTFFGLNRAYLLASVVFSLALPLVPLPAGLMPGPSSALYVLTLPTFRVGADDTSANGLRIEQWFWLVYGLGALAMLVRFGFRLRSVFQIIRRGTAQPKPGYTLVSLPTDNTPSFSFGRYLVLSRTDARNRPDALIQHELAHIRQCHTADILCLEVLRAGFWPVPILLLYKRALQEVHEFLADRAVVHQPAQTLSVADYGRQLVAYALHTSPVALTTAFAFQSTLKQRIIMLQKPASHRRSLLGYALVLPLAGLLTLCTQAERDQPQSAASTAPISGEIYTVVEQQPEFTGGMPKLFEYLGSNLKYPEAAQKVKAQGRVFVQFVVDKEGRVSNAKVLKGIGFGADEEAVRVVSEMPRWKPGRQGGQPVNVQYNLPINFQLD</sequence>
<evidence type="ECO:0000256" key="2">
    <source>
        <dbReference type="ARBA" id="ARBA00006555"/>
    </source>
</evidence>
<dbReference type="GO" id="GO:0015891">
    <property type="term" value="P:siderophore transport"/>
    <property type="evidence" value="ECO:0007669"/>
    <property type="project" value="InterPro"/>
</dbReference>
<evidence type="ECO:0000256" key="6">
    <source>
        <dbReference type="ARBA" id="ARBA00022692"/>
    </source>
</evidence>
<dbReference type="GO" id="GO:0055085">
    <property type="term" value="P:transmembrane transport"/>
    <property type="evidence" value="ECO:0007669"/>
    <property type="project" value="InterPro"/>
</dbReference>
<feature type="transmembrane region" description="Helical" evidence="10">
    <location>
        <begin position="36"/>
        <end position="57"/>
    </location>
</feature>
<feature type="transmembrane region" description="Helical" evidence="10">
    <location>
        <begin position="90"/>
        <end position="108"/>
    </location>
</feature>
<dbReference type="KEGG" id="smon:AWR27_16300"/>
<dbReference type="NCBIfam" id="TIGR01352">
    <property type="entry name" value="tonB_Cterm"/>
    <property type="match status" value="1"/>
</dbReference>
<dbReference type="Pfam" id="PF03544">
    <property type="entry name" value="TonB_C"/>
    <property type="match status" value="1"/>
</dbReference>
<organism evidence="12 13">
    <name type="scientific">Spirosoma montaniterrae</name>
    <dbReference type="NCBI Taxonomy" id="1178516"/>
    <lineage>
        <taxon>Bacteria</taxon>
        <taxon>Pseudomonadati</taxon>
        <taxon>Bacteroidota</taxon>
        <taxon>Cytophagia</taxon>
        <taxon>Cytophagales</taxon>
        <taxon>Cytophagaceae</taxon>
        <taxon>Spirosoma</taxon>
    </lineage>
</organism>
<dbReference type="InterPro" id="IPR051045">
    <property type="entry name" value="TonB-dependent_transducer"/>
</dbReference>
<feature type="transmembrane region" description="Helical" evidence="10">
    <location>
        <begin position="229"/>
        <end position="247"/>
    </location>
</feature>
<keyword evidence="6 10" id="KW-0812">Transmembrane</keyword>
<keyword evidence="3" id="KW-0813">Transport</keyword>
<dbReference type="GO" id="GO:0030288">
    <property type="term" value="C:outer membrane-bounded periplasmic space"/>
    <property type="evidence" value="ECO:0007669"/>
    <property type="project" value="InterPro"/>
</dbReference>
<dbReference type="PANTHER" id="PTHR33446">
    <property type="entry name" value="PROTEIN TONB-RELATED"/>
    <property type="match status" value="1"/>
</dbReference>
<dbReference type="EMBL" id="CP014263">
    <property type="protein sequence ID" value="AQG80744.1"/>
    <property type="molecule type" value="Genomic_DNA"/>
</dbReference>
<dbReference type="PANTHER" id="PTHR33446:SF2">
    <property type="entry name" value="PROTEIN TONB"/>
    <property type="match status" value="1"/>
</dbReference>
<evidence type="ECO:0000256" key="3">
    <source>
        <dbReference type="ARBA" id="ARBA00022448"/>
    </source>
</evidence>
<dbReference type="STRING" id="1178516.AWR27_16300"/>
<protein>
    <submittedName>
        <fullName evidence="12">Energy transducer TonB</fullName>
    </submittedName>
</protein>
<evidence type="ECO:0000256" key="7">
    <source>
        <dbReference type="ARBA" id="ARBA00022927"/>
    </source>
</evidence>
<dbReference type="RefSeq" id="WP_077132176.1">
    <property type="nucleotide sequence ID" value="NZ_CP014263.1"/>
</dbReference>
<dbReference type="InterPro" id="IPR037682">
    <property type="entry name" value="TonB_C"/>
</dbReference>
<comment type="subcellular location">
    <subcellularLocation>
        <location evidence="1">Cell inner membrane</location>
        <topology evidence="1">Single-pass membrane protein</topology>
        <orientation evidence="1">Periplasmic side</orientation>
    </subcellularLocation>
</comment>
<keyword evidence="7" id="KW-0653">Protein transport</keyword>
<accession>A0A1P9WZG1</accession>
<keyword evidence="9 10" id="KW-0472">Membrane</keyword>
<dbReference type="GO" id="GO:0015031">
    <property type="term" value="P:protein transport"/>
    <property type="evidence" value="ECO:0007669"/>
    <property type="project" value="UniProtKB-KW"/>
</dbReference>
<evidence type="ECO:0000256" key="4">
    <source>
        <dbReference type="ARBA" id="ARBA00022475"/>
    </source>
</evidence>
<evidence type="ECO:0000313" key="13">
    <source>
        <dbReference type="Proteomes" id="UP000187941"/>
    </source>
</evidence>
<evidence type="ECO:0000256" key="5">
    <source>
        <dbReference type="ARBA" id="ARBA00022519"/>
    </source>
</evidence>
<reference evidence="12 13" key="1">
    <citation type="submission" date="2016-01" db="EMBL/GenBank/DDBJ databases">
        <authorList>
            <person name="Oliw E.H."/>
        </authorList>
    </citation>
    <scope>NUCLEOTIDE SEQUENCE [LARGE SCALE GENOMIC DNA]</scope>
    <source>
        <strain evidence="12 13">DY10</strain>
    </source>
</reference>
<dbReference type="InterPro" id="IPR003538">
    <property type="entry name" value="TonB"/>
</dbReference>
<evidence type="ECO:0000256" key="8">
    <source>
        <dbReference type="ARBA" id="ARBA00022989"/>
    </source>
</evidence>
<evidence type="ECO:0000256" key="10">
    <source>
        <dbReference type="SAM" id="Phobius"/>
    </source>
</evidence>
<dbReference type="PRINTS" id="PR01374">
    <property type="entry name" value="TONBPROTEIN"/>
</dbReference>
<comment type="similarity">
    <text evidence="2">Belongs to the TonB family.</text>
</comment>
<evidence type="ECO:0000259" key="11">
    <source>
        <dbReference type="PROSITE" id="PS52015"/>
    </source>
</evidence>
<gene>
    <name evidence="12" type="ORF">AWR27_16300</name>
</gene>
<dbReference type="Proteomes" id="UP000187941">
    <property type="component" value="Chromosome"/>
</dbReference>
<keyword evidence="5" id="KW-0997">Cell inner membrane</keyword>
<dbReference type="InterPro" id="IPR006260">
    <property type="entry name" value="TonB/TolA_C"/>
</dbReference>
<dbReference type="AlphaFoldDB" id="A0A1P9WZG1"/>
<dbReference type="GO" id="GO:0031992">
    <property type="term" value="F:energy transducer activity"/>
    <property type="evidence" value="ECO:0007669"/>
    <property type="project" value="InterPro"/>
</dbReference>
<dbReference type="SUPFAM" id="SSF74653">
    <property type="entry name" value="TolA/TonB C-terminal domain"/>
    <property type="match status" value="1"/>
</dbReference>
<dbReference type="OrthoDB" id="1522859at2"/>